<comment type="caution">
    <text evidence="2">The sequence shown here is derived from an EMBL/GenBank/DDBJ whole genome shotgun (WGS) entry which is preliminary data.</text>
</comment>
<gene>
    <name evidence="2" type="ORF">DYBT9623_01514</name>
</gene>
<organism evidence="2 3">
    <name type="scientific">Dyadobacter linearis</name>
    <dbReference type="NCBI Taxonomy" id="2823330"/>
    <lineage>
        <taxon>Bacteria</taxon>
        <taxon>Pseudomonadati</taxon>
        <taxon>Bacteroidota</taxon>
        <taxon>Cytophagia</taxon>
        <taxon>Cytophagales</taxon>
        <taxon>Spirosomataceae</taxon>
        <taxon>Dyadobacter</taxon>
    </lineage>
</organism>
<dbReference type="InterPro" id="IPR029044">
    <property type="entry name" value="Nucleotide-diphossugar_trans"/>
</dbReference>
<accession>A0ABN7R5G7</accession>
<protein>
    <recommendedName>
        <fullName evidence="1">Glycosyltransferase 2-like domain-containing protein</fullName>
    </recommendedName>
</protein>
<reference evidence="2 3" key="1">
    <citation type="submission" date="2021-04" db="EMBL/GenBank/DDBJ databases">
        <authorList>
            <person name="Rodrigo-Torres L."/>
            <person name="Arahal R. D."/>
            <person name="Lucena T."/>
        </authorList>
    </citation>
    <scope>NUCLEOTIDE SEQUENCE [LARGE SCALE GENOMIC DNA]</scope>
    <source>
        <strain evidence="2 3">CECT 9623</strain>
    </source>
</reference>
<dbReference type="PANTHER" id="PTHR22916:SF3">
    <property type="entry name" value="UDP-GLCNAC:BETAGAL BETA-1,3-N-ACETYLGLUCOSAMINYLTRANSFERASE-LIKE PROTEIN 1"/>
    <property type="match status" value="1"/>
</dbReference>
<dbReference type="Proteomes" id="UP000679725">
    <property type="component" value="Unassembled WGS sequence"/>
</dbReference>
<dbReference type="InterPro" id="IPR001173">
    <property type="entry name" value="Glyco_trans_2-like"/>
</dbReference>
<dbReference type="Pfam" id="PF00535">
    <property type="entry name" value="Glycos_transf_2"/>
    <property type="match status" value="1"/>
</dbReference>
<evidence type="ECO:0000313" key="2">
    <source>
        <dbReference type="EMBL" id="CAG5068782.1"/>
    </source>
</evidence>
<keyword evidence="3" id="KW-1185">Reference proteome</keyword>
<feature type="domain" description="Glycosyltransferase 2-like" evidence="1">
    <location>
        <begin position="8"/>
        <end position="163"/>
    </location>
</feature>
<dbReference type="CDD" id="cd04196">
    <property type="entry name" value="GT_2_like_d"/>
    <property type="match status" value="1"/>
</dbReference>
<dbReference type="SUPFAM" id="SSF53448">
    <property type="entry name" value="Nucleotide-diphospho-sugar transferases"/>
    <property type="match status" value="1"/>
</dbReference>
<sequence length="310" mass="36557">MNKMPEISIALCTYNGQEFLPEQLDSILNQSISDWEIVVVDDCSSDQTWSVLERYAAADKRFRLYRNDHNLGYNKNFEKALTHCRAEFIAICDQDDLWHPDKLKIQLAAIQDHKLIYHDSEFIAHTGEKMNIRISDKFNFYRGNRPEPFIFLNCASGHSIMLRSEVVANAIPFPENFHYDQWLAFVAADSGSIDFLEQPLVQYRQHRKNNTDILAMHAVPKSREQKVEELEREKEWLRLCLNKTRDKPNQLIAELYAACRKRNASLLSISYAMIIWKDRDLLLYLLKKPELSKFFFTLRKMWGIWAKKFL</sequence>
<dbReference type="Gene3D" id="3.90.550.10">
    <property type="entry name" value="Spore Coat Polysaccharide Biosynthesis Protein SpsA, Chain A"/>
    <property type="match status" value="1"/>
</dbReference>
<dbReference type="EMBL" id="CAJRAU010000002">
    <property type="protein sequence ID" value="CAG5068782.1"/>
    <property type="molecule type" value="Genomic_DNA"/>
</dbReference>
<evidence type="ECO:0000259" key="1">
    <source>
        <dbReference type="Pfam" id="PF00535"/>
    </source>
</evidence>
<proteinExistence type="predicted"/>
<evidence type="ECO:0000313" key="3">
    <source>
        <dbReference type="Proteomes" id="UP000679725"/>
    </source>
</evidence>
<dbReference type="PANTHER" id="PTHR22916">
    <property type="entry name" value="GLYCOSYLTRANSFERASE"/>
    <property type="match status" value="1"/>
</dbReference>
<name>A0ABN7R5G7_9BACT</name>